<evidence type="ECO:0000313" key="1">
    <source>
        <dbReference type="EMBL" id="OQS02608.1"/>
    </source>
</evidence>
<reference evidence="1 2" key="1">
    <citation type="journal article" date="2014" name="Genome Biol. Evol.">
        <title>The secreted proteins of Achlya hypogyna and Thraustotheca clavata identify the ancestral oomycete secretome and reveal gene acquisitions by horizontal gene transfer.</title>
        <authorList>
            <person name="Misner I."/>
            <person name="Blouin N."/>
            <person name="Leonard G."/>
            <person name="Richards T.A."/>
            <person name="Lane C.E."/>
        </authorList>
    </citation>
    <scope>NUCLEOTIDE SEQUENCE [LARGE SCALE GENOMIC DNA]</scope>
    <source>
        <strain evidence="1 2">ATCC 34112</strain>
    </source>
</reference>
<gene>
    <name evidence="1" type="ORF">THRCLA_05032</name>
</gene>
<organism evidence="1 2">
    <name type="scientific">Thraustotheca clavata</name>
    <dbReference type="NCBI Taxonomy" id="74557"/>
    <lineage>
        <taxon>Eukaryota</taxon>
        <taxon>Sar</taxon>
        <taxon>Stramenopiles</taxon>
        <taxon>Oomycota</taxon>
        <taxon>Saprolegniomycetes</taxon>
        <taxon>Saprolegniales</taxon>
        <taxon>Achlyaceae</taxon>
        <taxon>Thraustotheca</taxon>
    </lineage>
</organism>
<comment type="caution">
    <text evidence="1">The sequence shown here is derived from an EMBL/GenBank/DDBJ whole genome shotgun (WGS) entry which is preliminary data.</text>
</comment>
<sequence length="372" mass="42386">MSELGQLVPIQTHVRKTGRPPNPAWQYFLRGAKRNGFHYHAYCKYCVGQYKKLHGEMSDENVFAALNSIRGVSSDMMKHLEKCCHCPQQVLTGLQAYWAEVRKVDEIVPVPKRTKIEQKELMKNQVWKATVAAGLDFQWFQHPLINTLISVPKVHGTLSEMTSVATLLGKTQFEKIKELKANVMLSVSAWKLQNDKRILSLSLVNYDGEKCAISVDVIKEWTMECLEDQLRKCLLLLRRNNVVIIGIIADSMLALQAAFTIQANDTPELIVHPCFTKMIDIIANVILTDPTMSTYIGTIIDIMSYLRHPKVQNVLTELQISTPMTNSVCSVVESVHTFITFQNIIEKNVNLLRLPKSLHELIVSKQWWNDIL</sequence>
<accession>A0A1V9ZX67</accession>
<keyword evidence="2" id="KW-1185">Reference proteome</keyword>
<dbReference type="OrthoDB" id="73352at2759"/>
<name>A0A1V9ZX67_9STRA</name>
<evidence type="ECO:0000313" key="2">
    <source>
        <dbReference type="Proteomes" id="UP000243217"/>
    </source>
</evidence>
<proteinExistence type="predicted"/>
<evidence type="ECO:0008006" key="3">
    <source>
        <dbReference type="Google" id="ProtNLM"/>
    </source>
</evidence>
<protein>
    <recommendedName>
        <fullName evidence="3">BED-type domain-containing protein</fullName>
    </recommendedName>
</protein>
<dbReference type="Proteomes" id="UP000243217">
    <property type="component" value="Unassembled WGS sequence"/>
</dbReference>
<dbReference type="AlphaFoldDB" id="A0A1V9ZX67"/>
<dbReference type="EMBL" id="JNBS01001104">
    <property type="protein sequence ID" value="OQS02608.1"/>
    <property type="molecule type" value="Genomic_DNA"/>
</dbReference>